<gene>
    <name evidence="4" type="ORF">EDD36DRAFT_472202</name>
</gene>
<evidence type="ECO:0000256" key="1">
    <source>
        <dbReference type="SAM" id="SignalP"/>
    </source>
</evidence>
<dbReference type="InterPro" id="IPR032093">
    <property type="entry name" value="PhoD_N"/>
</dbReference>
<reference evidence="4" key="1">
    <citation type="journal article" date="2022" name="bioRxiv">
        <title>Deciphering the potential niche of two novel black yeast fungi from a biological soil crust based on their genomes, phenotypes, and melanin regulation.</title>
        <authorList>
            <consortium name="DOE Joint Genome Institute"/>
            <person name="Carr E.C."/>
            <person name="Barton Q."/>
            <person name="Grambo S."/>
            <person name="Sullivan M."/>
            <person name="Renfro C.M."/>
            <person name="Kuo A."/>
            <person name="Pangilinan J."/>
            <person name="Lipzen A."/>
            <person name="Keymanesh K."/>
            <person name="Savage E."/>
            <person name="Barry K."/>
            <person name="Grigoriev I.V."/>
            <person name="Riekhof W.R."/>
            <person name="Harris S.S."/>
        </authorList>
    </citation>
    <scope>NUCLEOTIDE SEQUENCE</scope>
    <source>
        <strain evidence="4">JF 03-4F</strain>
    </source>
</reference>
<dbReference type="InterPro" id="IPR018946">
    <property type="entry name" value="PhoD-like_MPP"/>
</dbReference>
<dbReference type="Pfam" id="PF16655">
    <property type="entry name" value="PhoD_N"/>
    <property type="match status" value="1"/>
</dbReference>
<dbReference type="Proteomes" id="UP001203852">
    <property type="component" value="Unassembled WGS sequence"/>
</dbReference>
<dbReference type="Gene3D" id="2.60.40.380">
    <property type="entry name" value="Purple acid phosphatase-like, N-terminal"/>
    <property type="match status" value="1"/>
</dbReference>
<feature type="domain" description="PhoD-like phosphatase metallophosphatase" evidence="2">
    <location>
        <begin position="191"/>
        <end position="561"/>
    </location>
</feature>
<feature type="chain" id="PRO_5042863342" evidence="1">
    <location>
        <begin position="18"/>
        <end position="643"/>
    </location>
</feature>
<dbReference type="InterPro" id="IPR029052">
    <property type="entry name" value="Metallo-depent_PP-like"/>
</dbReference>
<dbReference type="InterPro" id="IPR052900">
    <property type="entry name" value="Phospholipid_Metab_Enz"/>
</dbReference>
<feature type="domain" description="Phospholipase D N-terminal" evidence="3">
    <location>
        <begin position="61"/>
        <end position="178"/>
    </location>
</feature>
<proteinExistence type="predicted"/>
<protein>
    <submittedName>
        <fullName evidence="4">Phosphodiesterase/alkaline phosphatase D</fullName>
    </submittedName>
</protein>
<comment type="caution">
    <text evidence="4">The sequence shown here is derived from an EMBL/GenBank/DDBJ whole genome shotgun (WGS) entry which is preliminary data.</text>
</comment>
<dbReference type="Pfam" id="PF09423">
    <property type="entry name" value="PhoD"/>
    <property type="match status" value="1"/>
</dbReference>
<keyword evidence="5" id="KW-1185">Reference proteome</keyword>
<sequence>MKVQALALLSFATAAAAKWTANLNYRSPSEHHPFMGIAIHKVVRRSDLSKRFDPSQLNFTHSVASGDPYPNSVILWTRIAPQIADDPSNITVEGTVPYFNHETASYVAVSVAPICVTYAVATDAGLKNVVSKGTAYTSSDIDYTVKVEATGLSAFTQYYYQFTVCNSTNSSPIGKTKTTPNPNDPVAAVNLAVYSCSNYNFGFFTSFGNPARKQSVDFVIHLGDFIYEYAEGAYGWGWSIGRIPKPNAEIRSLLDYRTRHNSYRIDPDSIASFQNFAWIPVWDDHEVADNAYRDGVADQNNTEASFIQYDIEYGGEYISFDQRKMNAVRAYFEWMPIRQVDMDDNLRVWRSFSIGTLFDLIMLDTRNYDRSITDLYWNTDYIHQISNDAGRSMMGSRQENWFYNQLSESQQRGATWRVIGSQTVFSRQNESLAYGNADPLDYDAWDGYQANRNRTFQHLYNNNITNNIVLSGDSHMSWVSDLIWLDNESYDPTTGAGSIGVEFAGSAVSSPCPYGQNITQATANNYSNWLVHANPELQWQDVYFRGYYELEVSTKAVQAKYFGTPTLVQRVPYEISIANFTVPINANALQRPVGGGIVESGALKNGQTVMTNITNNTLTGQYFVSNLETFGYGQGPYGGNLTY</sequence>
<dbReference type="InterPro" id="IPR038607">
    <property type="entry name" value="PhoD-like_sf"/>
</dbReference>
<dbReference type="PANTHER" id="PTHR43606:SF7">
    <property type="entry name" value="PHOSPHATASE, PUTATIVE (AFU_ORTHOLOGUE AFUA_6G08710)-RELATED"/>
    <property type="match status" value="1"/>
</dbReference>
<dbReference type="SUPFAM" id="SSF56300">
    <property type="entry name" value="Metallo-dependent phosphatases"/>
    <property type="match status" value="1"/>
</dbReference>
<evidence type="ECO:0000313" key="4">
    <source>
        <dbReference type="EMBL" id="KAI1616864.1"/>
    </source>
</evidence>
<dbReference type="Gene3D" id="3.60.21.70">
    <property type="entry name" value="PhoD-like phosphatase"/>
    <property type="match status" value="1"/>
</dbReference>
<dbReference type="EMBL" id="MU404351">
    <property type="protein sequence ID" value="KAI1616864.1"/>
    <property type="molecule type" value="Genomic_DNA"/>
</dbReference>
<feature type="signal peptide" evidence="1">
    <location>
        <begin position="1"/>
        <end position="17"/>
    </location>
</feature>
<evidence type="ECO:0000259" key="2">
    <source>
        <dbReference type="Pfam" id="PF09423"/>
    </source>
</evidence>
<organism evidence="4 5">
    <name type="scientific">Exophiala viscosa</name>
    <dbReference type="NCBI Taxonomy" id="2486360"/>
    <lineage>
        <taxon>Eukaryota</taxon>
        <taxon>Fungi</taxon>
        <taxon>Dikarya</taxon>
        <taxon>Ascomycota</taxon>
        <taxon>Pezizomycotina</taxon>
        <taxon>Eurotiomycetes</taxon>
        <taxon>Chaetothyriomycetidae</taxon>
        <taxon>Chaetothyriales</taxon>
        <taxon>Herpotrichiellaceae</taxon>
        <taxon>Exophiala</taxon>
    </lineage>
</organism>
<dbReference type="PANTHER" id="PTHR43606">
    <property type="entry name" value="PHOSPHATASE, PUTATIVE (AFU_ORTHOLOGUE AFUA_6G08710)-RELATED"/>
    <property type="match status" value="1"/>
</dbReference>
<evidence type="ECO:0000259" key="3">
    <source>
        <dbReference type="Pfam" id="PF16655"/>
    </source>
</evidence>
<dbReference type="CDD" id="cd07389">
    <property type="entry name" value="MPP_PhoD"/>
    <property type="match status" value="1"/>
</dbReference>
<dbReference type="AlphaFoldDB" id="A0AAN6E4C3"/>
<name>A0AAN6E4C3_9EURO</name>
<evidence type="ECO:0000313" key="5">
    <source>
        <dbReference type="Proteomes" id="UP001203852"/>
    </source>
</evidence>
<keyword evidence="1" id="KW-0732">Signal</keyword>
<accession>A0AAN6E4C3</accession>